<name>A0ABD2ZPN5_9GENT</name>
<accession>A0ABD2ZPN5</accession>
<evidence type="ECO:0000313" key="2">
    <source>
        <dbReference type="EMBL" id="KAL3521059.1"/>
    </source>
</evidence>
<sequence length="161" mass="18528">MELLGSDGLRRNNYPSAAESLKHLLWLSDPEAVFEVALGLYDLNLATVIALNSQKDPKEFLPFLQELECMPAVLMQYNIDLRLQRYENALRHIFSAGDDYYEDCMRLMRIYPQLFPLGLKLISDPLKRTQVLEAWGDHLSLIKSFEDAAVTYLRCSSLENL</sequence>
<feature type="domain" description="ELP1 alpha-solenoid" evidence="1">
    <location>
        <begin position="12"/>
        <end position="67"/>
    </location>
</feature>
<dbReference type="InterPro" id="IPR006849">
    <property type="entry name" value="Elp1"/>
</dbReference>
<organism evidence="2 3">
    <name type="scientific">Cinchona calisaya</name>
    <dbReference type="NCBI Taxonomy" id="153742"/>
    <lineage>
        <taxon>Eukaryota</taxon>
        <taxon>Viridiplantae</taxon>
        <taxon>Streptophyta</taxon>
        <taxon>Embryophyta</taxon>
        <taxon>Tracheophyta</taxon>
        <taxon>Spermatophyta</taxon>
        <taxon>Magnoliopsida</taxon>
        <taxon>eudicotyledons</taxon>
        <taxon>Gunneridae</taxon>
        <taxon>Pentapetalae</taxon>
        <taxon>asterids</taxon>
        <taxon>lamiids</taxon>
        <taxon>Gentianales</taxon>
        <taxon>Rubiaceae</taxon>
        <taxon>Cinchonoideae</taxon>
        <taxon>Cinchoneae</taxon>
        <taxon>Cinchona</taxon>
    </lineage>
</organism>
<evidence type="ECO:0000259" key="1">
    <source>
        <dbReference type="Pfam" id="PF23925"/>
    </source>
</evidence>
<dbReference type="InterPro" id="IPR056167">
    <property type="entry name" value="A-sol_ELP1"/>
</dbReference>
<gene>
    <name evidence="2" type="ORF">ACH5RR_019208</name>
</gene>
<dbReference type="AlphaFoldDB" id="A0ABD2ZPN5"/>
<proteinExistence type="predicted"/>
<dbReference type="Pfam" id="PF23925">
    <property type="entry name" value="A-sol_ELP1"/>
    <property type="match status" value="1"/>
</dbReference>
<dbReference type="PANTHER" id="PTHR12747:SF0">
    <property type="entry name" value="ELONGATOR COMPLEX PROTEIN 1"/>
    <property type="match status" value="1"/>
</dbReference>
<dbReference type="Proteomes" id="UP001630127">
    <property type="component" value="Unassembled WGS sequence"/>
</dbReference>
<protein>
    <recommendedName>
        <fullName evidence="1">ELP1 alpha-solenoid domain-containing protein</fullName>
    </recommendedName>
</protein>
<comment type="caution">
    <text evidence="2">The sequence shown here is derived from an EMBL/GenBank/DDBJ whole genome shotgun (WGS) entry which is preliminary data.</text>
</comment>
<reference evidence="2 3" key="1">
    <citation type="submission" date="2024-11" db="EMBL/GenBank/DDBJ databases">
        <title>A near-complete genome assembly of Cinchona calisaya.</title>
        <authorList>
            <person name="Lian D.C."/>
            <person name="Zhao X.W."/>
            <person name="Wei L."/>
        </authorList>
    </citation>
    <scope>NUCLEOTIDE SEQUENCE [LARGE SCALE GENOMIC DNA]</scope>
    <source>
        <tissue evidence="2">Nenye</tissue>
    </source>
</reference>
<keyword evidence="3" id="KW-1185">Reference proteome</keyword>
<dbReference type="EMBL" id="JBJUIK010000008">
    <property type="protein sequence ID" value="KAL3521059.1"/>
    <property type="molecule type" value="Genomic_DNA"/>
</dbReference>
<evidence type="ECO:0000313" key="3">
    <source>
        <dbReference type="Proteomes" id="UP001630127"/>
    </source>
</evidence>
<dbReference type="PANTHER" id="PTHR12747">
    <property type="entry name" value="ELONGATOR COMPLEX PROTEIN 1"/>
    <property type="match status" value="1"/>
</dbReference>